<dbReference type="EMBL" id="MU003694">
    <property type="protein sequence ID" value="KAF2815137.1"/>
    <property type="molecule type" value="Genomic_DNA"/>
</dbReference>
<evidence type="ECO:0000313" key="2">
    <source>
        <dbReference type="Proteomes" id="UP000504636"/>
    </source>
</evidence>
<dbReference type="Proteomes" id="UP000504636">
    <property type="component" value="Unplaced"/>
</dbReference>
<dbReference type="OrthoDB" id="5420958at2759"/>
<reference evidence="3" key="2">
    <citation type="submission" date="2020-04" db="EMBL/GenBank/DDBJ databases">
        <authorList>
            <consortium name="NCBI Genome Project"/>
        </authorList>
    </citation>
    <scope>NUCLEOTIDE SEQUENCE</scope>
    <source>
        <strain evidence="3">CBS 304.34</strain>
    </source>
</reference>
<dbReference type="RefSeq" id="XP_033582101.1">
    <property type="nucleotide sequence ID" value="XM_033719075.1"/>
</dbReference>
<organism evidence="1">
    <name type="scientific">Mytilinidion resinicola</name>
    <dbReference type="NCBI Taxonomy" id="574789"/>
    <lineage>
        <taxon>Eukaryota</taxon>
        <taxon>Fungi</taxon>
        <taxon>Dikarya</taxon>
        <taxon>Ascomycota</taxon>
        <taxon>Pezizomycotina</taxon>
        <taxon>Dothideomycetes</taxon>
        <taxon>Pleosporomycetidae</taxon>
        <taxon>Mytilinidiales</taxon>
        <taxon>Mytilinidiaceae</taxon>
        <taxon>Mytilinidion</taxon>
    </lineage>
</organism>
<protein>
    <recommendedName>
        <fullName evidence="4">HTH CENPB-type domain-containing protein</fullName>
    </recommendedName>
</protein>
<evidence type="ECO:0000313" key="3">
    <source>
        <dbReference type="RefSeq" id="XP_033582101.1"/>
    </source>
</evidence>
<evidence type="ECO:0000313" key="1">
    <source>
        <dbReference type="EMBL" id="KAF2815137.1"/>
    </source>
</evidence>
<sequence>MLYLAPLCGIVAADDPQRKTKAESQQYLTPSEEKALVIFLLRMAALGFPVRIKFIPSLAFSLARRRSANKVHM</sequence>
<dbReference type="AlphaFoldDB" id="A0A6A6Z4F7"/>
<keyword evidence="2" id="KW-1185">Reference proteome</keyword>
<reference evidence="1 3" key="1">
    <citation type="journal article" date="2020" name="Stud. Mycol.">
        <title>101 Dothideomycetes genomes: a test case for predicting lifestyles and emergence of pathogens.</title>
        <authorList>
            <person name="Haridas S."/>
            <person name="Albert R."/>
            <person name="Binder M."/>
            <person name="Bloem J."/>
            <person name="Labutti K."/>
            <person name="Salamov A."/>
            <person name="Andreopoulos B."/>
            <person name="Baker S."/>
            <person name="Barry K."/>
            <person name="Bills G."/>
            <person name="Bluhm B."/>
            <person name="Cannon C."/>
            <person name="Castanera R."/>
            <person name="Culley D."/>
            <person name="Daum C."/>
            <person name="Ezra D."/>
            <person name="Gonzalez J."/>
            <person name="Henrissat B."/>
            <person name="Kuo A."/>
            <person name="Liang C."/>
            <person name="Lipzen A."/>
            <person name="Lutzoni F."/>
            <person name="Magnuson J."/>
            <person name="Mondo S."/>
            <person name="Nolan M."/>
            <person name="Ohm R."/>
            <person name="Pangilinan J."/>
            <person name="Park H.-J."/>
            <person name="Ramirez L."/>
            <person name="Alfaro M."/>
            <person name="Sun H."/>
            <person name="Tritt A."/>
            <person name="Yoshinaga Y."/>
            <person name="Zwiers L.-H."/>
            <person name="Turgeon B."/>
            <person name="Goodwin S."/>
            <person name="Spatafora J."/>
            <person name="Crous P."/>
            <person name="Grigoriev I."/>
        </authorList>
    </citation>
    <scope>NUCLEOTIDE SEQUENCE</scope>
    <source>
        <strain evidence="1 3">CBS 304.34</strain>
    </source>
</reference>
<reference evidence="3" key="3">
    <citation type="submission" date="2025-04" db="UniProtKB">
        <authorList>
            <consortium name="RefSeq"/>
        </authorList>
    </citation>
    <scope>IDENTIFICATION</scope>
    <source>
        <strain evidence="3">CBS 304.34</strain>
    </source>
</reference>
<name>A0A6A6Z4F7_9PEZI</name>
<evidence type="ECO:0008006" key="4">
    <source>
        <dbReference type="Google" id="ProtNLM"/>
    </source>
</evidence>
<dbReference type="GeneID" id="54459968"/>
<proteinExistence type="predicted"/>
<accession>A0A6A6Z4F7</accession>
<gene>
    <name evidence="1 3" type="ORF">BDZ99DRAFT_459079</name>
</gene>